<evidence type="ECO:0000313" key="5">
    <source>
        <dbReference type="Proteomes" id="UP000558688"/>
    </source>
</evidence>
<dbReference type="CDD" id="cd12148">
    <property type="entry name" value="fungal_TF_MHR"/>
    <property type="match status" value="1"/>
</dbReference>
<feature type="region of interest" description="Disordered" evidence="2">
    <location>
        <begin position="1"/>
        <end position="55"/>
    </location>
</feature>
<evidence type="ECO:0000259" key="3">
    <source>
        <dbReference type="Pfam" id="PF04082"/>
    </source>
</evidence>
<dbReference type="AlphaFoldDB" id="A0A8H5AEW1"/>
<evidence type="ECO:0000313" key="4">
    <source>
        <dbReference type="EMBL" id="KAF5262005.1"/>
    </source>
</evidence>
<dbReference type="GO" id="GO:0003700">
    <property type="term" value="F:DNA-binding transcription factor activity"/>
    <property type="evidence" value="ECO:0007669"/>
    <property type="project" value="InterPro"/>
</dbReference>
<dbReference type="InterPro" id="IPR050987">
    <property type="entry name" value="AtrR-like"/>
</dbReference>
<keyword evidence="1" id="KW-0539">Nucleus</keyword>
<dbReference type="GO" id="GO:0003677">
    <property type="term" value="F:DNA binding"/>
    <property type="evidence" value="ECO:0007669"/>
    <property type="project" value="InterPro"/>
</dbReference>
<dbReference type="Pfam" id="PF04082">
    <property type="entry name" value="Fungal_trans"/>
    <property type="match status" value="1"/>
</dbReference>
<dbReference type="GO" id="GO:0006351">
    <property type="term" value="P:DNA-templated transcription"/>
    <property type="evidence" value="ECO:0007669"/>
    <property type="project" value="InterPro"/>
</dbReference>
<organism evidence="4 5">
    <name type="scientific">Fusarium oxysporum</name>
    <name type="common">Fusarium vascular wilt</name>
    <dbReference type="NCBI Taxonomy" id="5507"/>
    <lineage>
        <taxon>Eukaryota</taxon>
        <taxon>Fungi</taxon>
        <taxon>Dikarya</taxon>
        <taxon>Ascomycota</taxon>
        <taxon>Pezizomycotina</taxon>
        <taxon>Sordariomycetes</taxon>
        <taxon>Hypocreomycetidae</taxon>
        <taxon>Hypocreales</taxon>
        <taxon>Nectriaceae</taxon>
        <taxon>Fusarium</taxon>
        <taxon>Fusarium oxysporum species complex</taxon>
    </lineage>
</organism>
<dbReference type="GO" id="GO:0008270">
    <property type="term" value="F:zinc ion binding"/>
    <property type="evidence" value="ECO:0007669"/>
    <property type="project" value="InterPro"/>
</dbReference>
<name>A0A8H5AEW1_FUSOX</name>
<dbReference type="EMBL" id="JAAFOW010001168">
    <property type="protein sequence ID" value="KAF5262005.1"/>
    <property type="molecule type" value="Genomic_DNA"/>
</dbReference>
<reference evidence="4" key="1">
    <citation type="submission" date="2020-02" db="EMBL/GenBank/DDBJ databases">
        <title>Identification and distribution of gene clusters putatively required for synthesis of sphingolipid metabolism inhibitors in phylogenetically diverse species of the filamentous fungus Fusarium.</title>
        <authorList>
            <person name="Kim H.-S."/>
            <person name="Busman M."/>
            <person name="Brown D.W."/>
            <person name="Divon H."/>
            <person name="Uhlig S."/>
            <person name="Proctor R.H."/>
        </authorList>
    </citation>
    <scope>NUCLEOTIDE SEQUENCE [LARGE SCALE GENOMIC DNA]</scope>
    <source>
        <strain evidence="4">NRRL 39464</strain>
    </source>
</reference>
<feature type="domain" description="Xylanolytic transcriptional activator regulatory" evidence="3">
    <location>
        <begin position="187"/>
        <end position="282"/>
    </location>
</feature>
<sequence>MDSAPPDFDDSTSRRGNLRASNASTISHSEHAVDASDSLESGPLDSQGPEFEGDSSLAAHTAIASELFIQEVQENSQSSNPAIQAALSSLHEIVSQVNKYSSSQGATFRNAKALPPGGLSELPMPPMQAVLAALHGRKGLSQLHSSVICCFRSIESFTELCLKVYFTYGNFSQADFIIVNVGLYYIFLECSFINSDDATRNEYRTHARLSITIGQTLGFHRAPSRSSVTIEGNDNRDYQALLFWMGYTMDKGLALRLGYAPIMSEDDINVSESAIDSVHDSWSDILRAWVVHAKLQGRMYTQLYSAAALALPISQRQSRVPALVAEMRTMIAEALQLAAMTGDLDHSCSTTPEHYTIRSITVHSNLVNFLGSLTLVYRAGGDLYAEDCLQSAKEAMEMHIRSLEMLDKNSGVRDIEEEWKGYFQLKVEFRHKVLNGQAFGLIDVSDAPADELYQVPGNREWVTLRLIIDHDGWRAAIARRREQGNPAV</sequence>
<dbReference type="Proteomes" id="UP000558688">
    <property type="component" value="Unassembled WGS sequence"/>
</dbReference>
<comment type="caution">
    <text evidence="4">The sequence shown here is derived from an EMBL/GenBank/DDBJ whole genome shotgun (WGS) entry which is preliminary data.</text>
</comment>
<dbReference type="PANTHER" id="PTHR46910">
    <property type="entry name" value="TRANSCRIPTION FACTOR PDR1"/>
    <property type="match status" value="1"/>
</dbReference>
<evidence type="ECO:0000256" key="1">
    <source>
        <dbReference type="ARBA" id="ARBA00023242"/>
    </source>
</evidence>
<protein>
    <recommendedName>
        <fullName evidence="3">Xylanolytic transcriptional activator regulatory domain-containing protein</fullName>
    </recommendedName>
</protein>
<gene>
    <name evidence="4" type="ORF">FOXYS1_7284</name>
</gene>
<dbReference type="PANTHER" id="PTHR46910:SF5">
    <property type="entry name" value="ZN(II)2CYS6 TRANSCRIPTION FACTOR (EUROFUNG)"/>
    <property type="match status" value="1"/>
</dbReference>
<evidence type="ECO:0000256" key="2">
    <source>
        <dbReference type="SAM" id="MobiDB-lite"/>
    </source>
</evidence>
<accession>A0A8H5AEW1</accession>
<proteinExistence type="predicted"/>
<dbReference type="InterPro" id="IPR007219">
    <property type="entry name" value="XnlR_reg_dom"/>
</dbReference>